<protein>
    <recommendedName>
        <fullName evidence="5">gamma-glutamyl-gamma-aminobutyrate hydrolase</fullName>
        <ecNumber evidence="5">3.5.1.94</ecNumber>
    </recommendedName>
</protein>
<evidence type="ECO:0000256" key="2">
    <source>
        <dbReference type="ARBA" id="ARBA00052718"/>
    </source>
</evidence>
<dbReference type="GO" id="GO:0005829">
    <property type="term" value="C:cytosol"/>
    <property type="evidence" value="ECO:0007669"/>
    <property type="project" value="TreeGrafter"/>
</dbReference>
<dbReference type="EC" id="3.5.1.94" evidence="5"/>
<evidence type="ECO:0000313" key="7">
    <source>
        <dbReference type="Proteomes" id="UP000019586"/>
    </source>
</evidence>
<comment type="pathway">
    <text evidence="4">Amine and polyamine degradation; putrescine degradation; 4-aminobutanoate from putrescine: step 4/4.</text>
</comment>
<dbReference type="PANTHER" id="PTHR43235">
    <property type="entry name" value="GLUTAMINE AMIDOTRANSFERASE PB2B2.05-RELATED"/>
    <property type="match status" value="1"/>
</dbReference>
<keyword evidence="6" id="KW-0378">Hydrolase</keyword>
<dbReference type="SUPFAM" id="SSF52317">
    <property type="entry name" value="Class I glutamine amidotransferase-like"/>
    <property type="match status" value="1"/>
</dbReference>
<name>W8V252_KLEPN</name>
<dbReference type="InterPro" id="IPR011697">
    <property type="entry name" value="Peptidase_C26"/>
</dbReference>
<reference evidence="6 7" key="1">
    <citation type="journal article" date="2014" name="Proc. Natl. Acad. Sci. U.S.A.">
        <title>Molecular dissection of the evolution of carbapenem-resistant multilocus sequence type 258 Klebsiella pneumoniae.</title>
        <authorList>
            <person name="Deleo F.R."/>
            <person name="Chen L."/>
            <person name="Porcella S.F."/>
            <person name="Martens C.A."/>
            <person name="Kobayashi S.D."/>
            <person name="Porter A.R."/>
            <person name="Chavda K.D."/>
            <person name="Jacobs M.R."/>
            <person name="Mathema B."/>
            <person name="Olsen R.J."/>
            <person name="Bonomo R.A."/>
            <person name="Musser J.M."/>
            <person name="Kreiswirth B.N."/>
        </authorList>
    </citation>
    <scope>NUCLEOTIDE SEQUENCE [LARGE SCALE GENOMIC DNA]</scope>
    <source>
        <strain evidence="6">30684/NJST258_2</strain>
    </source>
</reference>
<dbReference type="HOGENOM" id="CLU_030756_0_0_6"/>
<dbReference type="PATRIC" id="fig|1420013.3.peg.3288"/>
<gene>
    <name evidence="6" type="ORF">KPNJ2_03497</name>
</gene>
<dbReference type="KEGG" id="kps:KPNJ2_03497"/>
<organism evidence="6 7">
    <name type="scientific">Klebsiella pneumoniae 30684/NJST258_2</name>
    <dbReference type="NCBI Taxonomy" id="1420013"/>
    <lineage>
        <taxon>Bacteria</taxon>
        <taxon>Pseudomonadati</taxon>
        <taxon>Pseudomonadota</taxon>
        <taxon>Gammaproteobacteria</taxon>
        <taxon>Enterobacterales</taxon>
        <taxon>Enterobacteriaceae</taxon>
        <taxon>Klebsiella/Raoultella group</taxon>
        <taxon>Klebsiella</taxon>
        <taxon>Klebsiella pneumoniae complex</taxon>
    </lineage>
</organism>
<dbReference type="GO" id="GO:0033969">
    <property type="term" value="F:gamma-glutamyl-gamma-aminobutyrate hydrolase activity"/>
    <property type="evidence" value="ECO:0007669"/>
    <property type="project" value="UniProtKB-EC"/>
</dbReference>
<dbReference type="FunFam" id="3.40.50.880:FF:000030">
    <property type="entry name" value="Gamma-glutamyl-gamma-aminobutyrate hydrolase PuuD"/>
    <property type="match status" value="1"/>
</dbReference>
<dbReference type="InterPro" id="IPR044668">
    <property type="entry name" value="PuuD-like"/>
</dbReference>
<dbReference type="InterPro" id="IPR029062">
    <property type="entry name" value="Class_I_gatase-like"/>
</dbReference>
<evidence type="ECO:0000256" key="3">
    <source>
        <dbReference type="ARBA" id="ARBA00055068"/>
    </source>
</evidence>
<dbReference type="GO" id="GO:0006598">
    <property type="term" value="P:polyamine catabolic process"/>
    <property type="evidence" value="ECO:0007669"/>
    <property type="project" value="TreeGrafter"/>
</dbReference>
<dbReference type="CDD" id="cd01745">
    <property type="entry name" value="GATase1_2"/>
    <property type="match status" value="1"/>
</dbReference>
<evidence type="ECO:0000256" key="1">
    <source>
        <dbReference type="ARBA" id="ARBA00011083"/>
    </source>
</evidence>
<comment type="similarity">
    <text evidence="1">Belongs to the peptidase C26 family.</text>
</comment>
<dbReference type="PANTHER" id="PTHR43235:SF1">
    <property type="entry name" value="GLUTAMINE AMIDOTRANSFERASE PB2B2.05-RELATED"/>
    <property type="match status" value="1"/>
</dbReference>
<evidence type="ECO:0000256" key="4">
    <source>
        <dbReference type="ARBA" id="ARBA00060634"/>
    </source>
</evidence>
<evidence type="ECO:0000256" key="5">
    <source>
        <dbReference type="ARBA" id="ARBA00066788"/>
    </source>
</evidence>
<sequence>MRAIMENIMYKPVIGVVMCRNRLKGHQTQTLQEKYLNAIVNAGGLPIALPHALAEPELLNVVVDKLDGIYLPGSPSNVQPHLYGENGDEPDADPGRDLLSMALINAALERRIPIFAICRGLQELVVATGGTLYRRLFEQPELLEHREDPELPVEQQYAPSHQVEVQEGGLLSQLIPGCNTFWVNSLHGQGAKTLSPQLRVEARAPDGLVEAVSVNDHPFALGVQWHPEWNSSEYALSRMLFDGFITACQGHHAEKRRR</sequence>
<dbReference type="AlphaFoldDB" id="W8V252"/>
<dbReference type="EMBL" id="CP006918">
    <property type="protein sequence ID" value="AHM80277.1"/>
    <property type="molecule type" value="Genomic_DNA"/>
</dbReference>
<comment type="function">
    <text evidence="3">Involved in the breakdown of putrescine via hydrolysis of the gamma-glutamyl linkage of gamma-glutamyl-gamma-aminobutyrate.</text>
</comment>
<evidence type="ECO:0000313" key="6">
    <source>
        <dbReference type="EMBL" id="AHM80277.1"/>
    </source>
</evidence>
<dbReference type="NCBIfam" id="NF008471">
    <property type="entry name" value="PRK11366.1"/>
    <property type="match status" value="1"/>
</dbReference>
<comment type="catalytic activity">
    <reaction evidence="2">
        <text>4-(gamma-L-glutamylamino)butanoate + H2O = 4-aminobutanoate + L-glutamate</text>
        <dbReference type="Rhea" id="RHEA:19737"/>
        <dbReference type="ChEBI" id="CHEBI:15377"/>
        <dbReference type="ChEBI" id="CHEBI:29985"/>
        <dbReference type="ChEBI" id="CHEBI:58800"/>
        <dbReference type="ChEBI" id="CHEBI:59888"/>
        <dbReference type="EC" id="3.5.1.94"/>
    </reaction>
</comment>
<dbReference type="Gene3D" id="3.40.50.880">
    <property type="match status" value="1"/>
</dbReference>
<proteinExistence type="inferred from homology"/>
<dbReference type="PROSITE" id="PS51273">
    <property type="entry name" value="GATASE_TYPE_1"/>
    <property type="match status" value="1"/>
</dbReference>
<accession>W8V252</accession>
<dbReference type="Proteomes" id="UP000019586">
    <property type="component" value="Chromosome"/>
</dbReference>
<dbReference type="Pfam" id="PF07722">
    <property type="entry name" value="Peptidase_C26"/>
    <property type="match status" value="1"/>
</dbReference>